<protein>
    <submittedName>
        <fullName evidence="2">Uncharacterized protein</fullName>
    </submittedName>
</protein>
<reference evidence="2 3" key="1">
    <citation type="submission" date="2013-04" db="EMBL/GenBank/DDBJ databases">
        <title>Oceanococcus atlanticus 22II-S10r2 Genome Sequencing.</title>
        <authorList>
            <person name="Lai Q."/>
            <person name="Li G."/>
            <person name="Shao Z."/>
        </authorList>
    </citation>
    <scope>NUCLEOTIDE SEQUENCE [LARGE SCALE GENOMIC DNA]</scope>
    <source>
        <strain evidence="2 3">22II-S10r2</strain>
    </source>
</reference>
<dbReference type="EMBL" id="AQQV01000001">
    <property type="protein sequence ID" value="ORE89106.1"/>
    <property type="molecule type" value="Genomic_DNA"/>
</dbReference>
<comment type="caution">
    <text evidence="2">The sequence shown here is derived from an EMBL/GenBank/DDBJ whole genome shotgun (WGS) entry which is preliminary data.</text>
</comment>
<feature type="transmembrane region" description="Helical" evidence="1">
    <location>
        <begin position="6"/>
        <end position="23"/>
    </location>
</feature>
<keyword evidence="1" id="KW-1133">Transmembrane helix</keyword>
<feature type="transmembrane region" description="Helical" evidence="1">
    <location>
        <begin position="91"/>
        <end position="110"/>
    </location>
</feature>
<feature type="transmembrane region" description="Helical" evidence="1">
    <location>
        <begin position="59"/>
        <end position="79"/>
    </location>
</feature>
<gene>
    <name evidence="2" type="ORF">ATO7_04485</name>
</gene>
<name>A0A1Y1SHH1_9GAMM</name>
<feature type="transmembrane region" description="Helical" evidence="1">
    <location>
        <begin position="35"/>
        <end position="53"/>
    </location>
</feature>
<organism evidence="2 3">
    <name type="scientific">Oceanococcus atlanticus</name>
    <dbReference type="NCBI Taxonomy" id="1317117"/>
    <lineage>
        <taxon>Bacteria</taxon>
        <taxon>Pseudomonadati</taxon>
        <taxon>Pseudomonadota</taxon>
        <taxon>Gammaproteobacteria</taxon>
        <taxon>Chromatiales</taxon>
        <taxon>Oceanococcaceae</taxon>
        <taxon>Oceanococcus</taxon>
    </lineage>
</organism>
<dbReference type="STRING" id="1317117.ATO7_04485"/>
<keyword evidence="3" id="KW-1185">Reference proteome</keyword>
<proteinExistence type="predicted"/>
<evidence type="ECO:0000313" key="2">
    <source>
        <dbReference type="EMBL" id="ORE89106.1"/>
    </source>
</evidence>
<keyword evidence="1" id="KW-0812">Transmembrane</keyword>
<evidence type="ECO:0000313" key="3">
    <source>
        <dbReference type="Proteomes" id="UP000192342"/>
    </source>
</evidence>
<dbReference type="AlphaFoldDB" id="A0A1Y1SHH1"/>
<accession>A0A1Y1SHH1</accession>
<keyword evidence="1" id="KW-0472">Membrane</keyword>
<sequence length="111" mass="11845">MAVALLLALGAAALSGLWVWRQWRQQPMRMDDARIFTHGAAAALVLGLLVLGLDQHEPTHGAGLLVIFLSLATGMLLFLKRQRQQAFPGALMLLHGLLGSLAVALAAWALA</sequence>
<dbReference type="Proteomes" id="UP000192342">
    <property type="component" value="Unassembled WGS sequence"/>
</dbReference>
<dbReference type="RefSeq" id="WP_083559925.1">
    <property type="nucleotide sequence ID" value="NZ_AQQV01000001.1"/>
</dbReference>
<evidence type="ECO:0000256" key="1">
    <source>
        <dbReference type="SAM" id="Phobius"/>
    </source>
</evidence>